<sequence>MPTSTSSRSSLVPNGPVPSSPFPPSPLTIDQPILVAPSYPPHSQLGPSTFDHLTLPHHYHLGMDWEYYYHHYYYHHLYSLFKVQPDVRGVPVMHSPSLSPFA</sequence>
<name>A0A6A5X9G6_9PLEO</name>
<feature type="region of interest" description="Disordered" evidence="1">
    <location>
        <begin position="1"/>
        <end position="25"/>
    </location>
</feature>
<gene>
    <name evidence="2" type="ORF">BU24DRAFT_455492</name>
</gene>
<dbReference type="Proteomes" id="UP000799778">
    <property type="component" value="Unassembled WGS sequence"/>
</dbReference>
<organism evidence="2 3">
    <name type="scientific">Aaosphaeria arxii CBS 175.79</name>
    <dbReference type="NCBI Taxonomy" id="1450172"/>
    <lineage>
        <taxon>Eukaryota</taxon>
        <taxon>Fungi</taxon>
        <taxon>Dikarya</taxon>
        <taxon>Ascomycota</taxon>
        <taxon>Pezizomycotina</taxon>
        <taxon>Dothideomycetes</taxon>
        <taxon>Pleosporomycetidae</taxon>
        <taxon>Pleosporales</taxon>
        <taxon>Pleosporales incertae sedis</taxon>
        <taxon>Aaosphaeria</taxon>
    </lineage>
</organism>
<evidence type="ECO:0000313" key="2">
    <source>
        <dbReference type="EMBL" id="KAF2009526.1"/>
    </source>
</evidence>
<evidence type="ECO:0000256" key="1">
    <source>
        <dbReference type="SAM" id="MobiDB-lite"/>
    </source>
</evidence>
<dbReference type="AlphaFoldDB" id="A0A6A5X9G6"/>
<keyword evidence="3" id="KW-1185">Reference proteome</keyword>
<protein>
    <submittedName>
        <fullName evidence="2">Uncharacterized protein</fullName>
    </submittedName>
</protein>
<feature type="compositionally biased region" description="Polar residues" evidence="1">
    <location>
        <begin position="1"/>
        <end position="12"/>
    </location>
</feature>
<reference evidence="2" key="1">
    <citation type="journal article" date="2020" name="Stud. Mycol.">
        <title>101 Dothideomycetes genomes: a test case for predicting lifestyles and emergence of pathogens.</title>
        <authorList>
            <person name="Haridas S."/>
            <person name="Albert R."/>
            <person name="Binder M."/>
            <person name="Bloem J."/>
            <person name="Labutti K."/>
            <person name="Salamov A."/>
            <person name="Andreopoulos B."/>
            <person name="Baker S."/>
            <person name="Barry K."/>
            <person name="Bills G."/>
            <person name="Bluhm B."/>
            <person name="Cannon C."/>
            <person name="Castanera R."/>
            <person name="Culley D."/>
            <person name="Daum C."/>
            <person name="Ezra D."/>
            <person name="Gonzalez J."/>
            <person name="Henrissat B."/>
            <person name="Kuo A."/>
            <person name="Liang C."/>
            <person name="Lipzen A."/>
            <person name="Lutzoni F."/>
            <person name="Magnuson J."/>
            <person name="Mondo S."/>
            <person name="Nolan M."/>
            <person name="Ohm R."/>
            <person name="Pangilinan J."/>
            <person name="Park H.-J."/>
            <person name="Ramirez L."/>
            <person name="Alfaro M."/>
            <person name="Sun H."/>
            <person name="Tritt A."/>
            <person name="Yoshinaga Y."/>
            <person name="Zwiers L.-H."/>
            <person name="Turgeon B."/>
            <person name="Goodwin S."/>
            <person name="Spatafora J."/>
            <person name="Crous P."/>
            <person name="Grigoriev I."/>
        </authorList>
    </citation>
    <scope>NUCLEOTIDE SEQUENCE</scope>
    <source>
        <strain evidence="2">CBS 175.79</strain>
    </source>
</reference>
<dbReference type="RefSeq" id="XP_033377865.1">
    <property type="nucleotide sequence ID" value="XM_033531374.1"/>
</dbReference>
<dbReference type="EMBL" id="ML978078">
    <property type="protein sequence ID" value="KAF2009526.1"/>
    <property type="molecule type" value="Genomic_DNA"/>
</dbReference>
<proteinExistence type="predicted"/>
<accession>A0A6A5X9G6</accession>
<evidence type="ECO:0000313" key="3">
    <source>
        <dbReference type="Proteomes" id="UP000799778"/>
    </source>
</evidence>
<feature type="compositionally biased region" description="Pro residues" evidence="1">
    <location>
        <begin position="15"/>
        <end position="25"/>
    </location>
</feature>
<dbReference type="GeneID" id="54288771"/>